<evidence type="ECO:0000313" key="4">
    <source>
        <dbReference type="EMBL" id="RZS89743.1"/>
    </source>
</evidence>
<dbReference type="Pfam" id="PF13692">
    <property type="entry name" value="Glyco_trans_1_4"/>
    <property type="match status" value="1"/>
</dbReference>
<dbReference type="OrthoDB" id="5242526at2"/>
<dbReference type="Gene3D" id="3.40.50.2000">
    <property type="entry name" value="Glycogen Phosphorylase B"/>
    <property type="match status" value="2"/>
</dbReference>
<dbReference type="InterPro" id="IPR050194">
    <property type="entry name" value="Glycosyltransferase_grp1"/>
</dbReference>
<comment type="caution">
    <text evidence="4">The sequence shown here is derived from an EMBL/GenBank/DDBJ whole genome shotgun (WGS) entry which is preliminary data.</text>
</comment>
<name>A0A4Q7NRM5_9ACTN</name>
<dbReference type="Proteomes" id="UP000293638">
    <property type="component" value="Unassembled WGS sequence"/>
</dbReference>
<dbReference type="GO" id="GO:0016757">
    <property type="term" value="F:glycosyltransferase activity"/>
    <property type="evidence" value="ECO:0007669"/>
    <property type="project" value="UniProtKB-KW"/>
</dbReference>
<reference evidence="4 5" key="1">
    <citation type="submission" date="2019-02" db="EMBL/GenBank/DDBJ databases">
        <title>Genomic Encyclopedia of Type Strains, Phase IV (KMG-IV): sequencing the most valuable type-strain genomes for metagenomic binning, comparative biology and taxonomic classification.</title>
        <authorList>
            <person name="Goeker M."/>
        </authorList>
    </citation>
    <scope>NUCLEOTIDE SEQUENCE [LARGE SCALE GENOMIC DNA]</scope>
    <source>
        <strain evidence="4 5">DSM 45622</strain>
    </source>
</reference>
<keyword evidence="5" id="KW-1185">Reference proteome</keyword>
<keyword evidence="1 4" id="KW-0328">Glycosyltransferase</keyword>
<dbReference type="Pfam" id="PF13439">
    <property type="entry name" value="Glyco_transf_4"/>
    <property type="match status" value="1"/>
</dbReference>
<protein>
    <submittedName>
        <fullName evidence="4">Alpha-1,6-mannosyltransferase</fullName>
    </submittedName>
</protein>
<keyword evidence="2 4" id="KW-0808">Transferase</keyword>
<dbReference type="PANTHER" id="PTHR45947">
    <property type="entry name" value="SULFOQUINOVOSYL TRANSFERASE SQD2"/>
    <property type="match status" value="1"/>
</dbReference>
<evidence type="ECO:0000256" key="2">
    <source>
        <dbReference type="ARBA" id="ARBA00022679"/>
    </source>
</evidence>
<dbReference type="EMBL" id="SGXD01000002">
    <property type="protein sequence ID" value="RZS89743.1"/>
    <property type="molecule type" value="Genomic_DNA"/>
</dbReference>
<dbReference type="GO" id="GO:1901137">
    <property type="term" value="P:carbohydrate derivative biosynthetic process"/>
    <property type="evidence" value="ECO:0007669"/>
    <property type="project" value="UniProtKB-ARBA"/>
</dbReference>
<proteinExistence type="predicted"/>
<evidence type="ECO:0000313" key="5">
    <source>
        <dbReference type="Proteomes" id="UP000293638"/>
    </source>
</evidence>
<evidence type="ECO:0000259" key="3">
    <source>
        <dbReference type="Pfam" id="PF13439"/>
    </source>
</evidence>
<organism evidence="4 5">
    <name type="scientific">Motilibacter rhizosphaerae</name>
    <dbReference type="NCBI Taxonomy" id="598652"/>
    <lineage>
        <taxon>Bacteria</taxon>
        <taxon>Bacillati</taxon>
        <taxon>Actinomycetota</taxon>
        <taxon>Actinomycetes</taxon>
        <taxon>Motilibacterales</taxon>
        <taxon>Motilibacteraceae</taxon>
        <taxon>Motilibacter</taxon>
    </lineage>
</organism>
<evidence type="ECO:0000256" key="1">
    <source>
        <dbReference type="ARBA" id="ARBA00022676"/>
    </source>
</evidence>
<dbReference type="PANTHER" id="PTHR45947:SF3">
    <property type="entry name" value="SULFOQUINOVOSYL TRANSFERASE SQD2"/>
    <property type="match status" value="1"/>
</dbReference>
<dbReference type="InterPro" id="IPR028098">
    <property type="entry name" value="Glyco_trans_4-like_N"/>
</dbReference>
<gene>
    <name evidence="4" type="ORF">EV189_1516</name>
</gene>
<dbReference type="AlphaFoldDB" id="A0A4Q7NRM5"/>
<sequence>MRILHLATPEQGPGARSLLHALCEGYATAGHEVVVLPPGPTARPAGRRPHGSPAAAVRGTLLAELERVQPDRVEVADPRLGWVGAWAGTAGVGSLVLAPPPPRGGAPATAAPASPARAAERRALALAASFGAVVCPTSTAAERFTRLGVANARWVPRGTDLATFVPCRRDEELRAGLAQGARVLVAASDAVGQGERPDLLPAALRRLRACGVDARLVVLGARPGGTLRQAARGLPVTLLGPLPDRGELAAVLASVDVVVAPGAEDVRAVDVLAALACGTPVVAPAGSAAAEVVTDASGVVVPRTPAGLAVGVLEALELRAHGPGGPRARAEEFPWSRTVSSMLALHAPPAPASPAAAVAA</sequence>
<accession>A0A4Q7NRM5</accession>
<feature type="domain" description="Glycosyltransferase subfamily 4-like N-terminal" evidence="3">
    <location>
        <begin position="14"/>
        <end position="162"/>
    </location>
</feature>
<dbReference type="RefSeq" id="WP_130492304.1">
    <property type="nucleotide sequence ID" value="NZ_SGXD01000002.1"/>
</dbReference>
<dbReference type="SUPFAM" id="SSF53756">
    <property type="entry name" value="UDP-Glycosyltransferase/glycogen phosphorylase"/>
    <property type="match status" value="1"/>
</dbReference>